<dbReference type="AlphaFoldDB" id="A0A6A3HAZ0"/>
<evidence type="ECO:0000313" key="2">
    <source>
        <dbReference type="Proteomes" id="UP000460718"/>
    </source>
</evidence>
<dbReference type="Proteomes" id="UP000460718">
    <property type="component" value="Unassembled WGS sequence"/>
</dbReference>
<reference evidence="1 2" key="1">
    <citation type="submission" date="2018-09" db="EMBL/GenBank/DDBJ databases">
        <title>Genomic investigation of the strawberry pathogen Phytophthora fragariae indicates pathogenicity is determined by transcriptional variation in three key races.</title>
        <authorList>
            <person name="Adams T.M."/>
            <person name="Armitage A.D."/>
            <person name="Sobczyk M.K."/>
            <person name="Bates H.J."/>
            <person name="Dunwell J.M."/>
            <person name="Nellist C.F."/>
            <person name="Harrison R.J."/>
        </authorList>
    </citation>
    <scope>NUCLEOTIDE SEQUENCE [LARGE SCALE GENOMIC DNA]</scope>
    <source>
        <strain evidence="1 2">SCRP245</strain>
    </source>
</reference>
<accession>A0A6A3HAZ0</accession>
<dbReference type="EMBL" id="QXFW01004137">
    <property type="protein sequence ID" value="KAE8967046.1"/>
    <property type="molecule type" value="Genomic_DNA"/>
</dbReference>
<gene>
    <name evidence="1" type="ORF">PF011_g27705</name>
</gene>
<evidence type="ECO:0000313" key="1">
    <source>
        <dbReference type="EMBL" id="KAE8967046.1"/>
    </source>
</evidence>
<comment type="caution">
    <text evidence="1">The sequence shown here is derived from an EMBL/GenBank/DDBJ whole genome shotgun (WGS) entry which is preliminary data.</text>
</comment>
<proteinExistence type="predicted"/>
<name>A0A6A3HAZ0_9STRA</name>
<organism evidence="1 2">
    <name type="scientific">Phytophthora fragariae</name>
    <dbReference type="NCBI Taxonomy" id="53985"/>
    <lineage>
        <taxon>Eukaryota</taxon>
        <taxon>Sar</taxon>
        <taxon>Stramenopiles</taxon>
        <taxon>Oomycota</taxon>
        <taxon>Peronosporomycetes</taxon>
        <taxon>Peronosporales</taxon>
        <taxon>Peronosporaceae</taxon>
        <taxon>Phytophthora</taxon>
    </lineage>
</organism>
<protein>
    <submittedName>
        <fullName evidence="1">Uncharacterized protein</fullName>
    </submittedName>
</protein>
<sequence length="218" mass="24421">MVRLTSRSYLHLTPELVDLDVDLPFYAKVLQLRPDKVTFRAFEGLEGCIDRSVAEEHVVRASEVNQAGQQSFLRRPVSVRVADQVHHGQVVAVSAERLTVQSEGQLLPVKATEVILVAPVVALLLEHIQFNSSEWSADDIGEVEQTILDRVLGRSGTPSSNAISALFEGLVDEENYPRQRSYATGLIPELVNRPSFRFSTQLILHIMWMEGCRRSRST</sequence>